<keyword evidence="3 6" id="KW-0472">Membrane</keyword>
<dbReference type="EMBL" id="JAKGSI010000001">
    <property type="protein sequence ID" value="MCF4006065.1"/>
    <property type="molecule type" value="Genomic_DNA"/>
</dbReference>
<dbReference type="SMART" id="SM00909">
    <property type="entry name" value="Germane"/>
    <property type="match status" value="1"/>
</dbReference>
<dbReference type="InterPro" id="IPR019606">
    <property type="entry name" value="GerMN"/>
</dbReference>
<organism evidence="8 9">
    <name type="scientific">Corynebacterium uropygiale</name>
    <dbReference type="NCBI Taxonomy" id="1775911"/>
    <lineage>
        <taxon>Bacteria</taxon>
        <taxon>Bacillati</taxon>
        <taxon>Actinomycetota</taxon>
        <taxon>Actinomycetes</taxon>
        <taxon>Mycobacteriales</taxon>
        <taxon>Corynebacteriaceae</taxon>
        <taxon>Corynebacterium</taxon>
    </lineage>
</organism>
<dbReference type="HAMAP" id="MF_01373">
    <property type="entry name" value="LpqB_lipoprot"/>
    <property type="match status" value="1"/>
</dbReference>
<dbReference type="NCBIfam" id="NF010141">
    <property type="entry name" value="PRK13616.1"/>
    <property type="match status" value="1"/>
</dbReference>
<feature type="domain" description="GerMN" evidence="7">
    <location>
        <begin position="200"/>
        <end position="283"/>
    </location>
</feature>
<reference evidence="8" key="1">
    <citation type="submission" date="2022-01" db="EMBL/GenBank/DDBJ databases">
        <title>Corynebacterium sp. nov isolated from isolated from the feces of the greater white-fronted geese (Anser albifrons) at Poyang Lake, PR China.</title>
        <authorList>
            <person name="Liu Q."/>
        </authorList>
    </citation>
    <scope>NUCLEOTIDE SEQUENCE</scope>
    <source>
        <strain evidence="8">JCM 32435</strain>
    </source>
</reference>
<keyword evidence="4 6" id="KW-0564">Palmitate</keyword>
<comment type="similarity">
    <text evidence="6">Belongs to the LpqB lipoprotein family.</text>
</comment>
<protein>
    <recommendedName>
        <fullName evidence="6">Lipoprotein LpqB</fullName>
    </recommendedName>
</protein>
<evidence type="ECO:0000256" key="5">
    <source>
        <dbReference type="ARBA" id="ARBA00023288"/>
    </source>
</evidence>
<dbReference type="Pfam" id="PF25976">
    <property type="entry name" value="LpqB_N"/>
    <property type="match status" value="1"/>
</dbReference>
<keyword evidence="2 6" id="KW-0732">Signal</keyword>
<keyword evidence="5 6" id="KW-0449">Lipoprotein</keyword>
<evidence type="ECO:0000256" key="4">
    <source>
        <dbReference type="ARBA" id="ARBA00023139"/>
    </source>
</evidence>
<evidence type="ECO:0000256" key="3">
    <source>
        <dbReference type="ARBA" id="ARBA00023136"/>
    </source>
</evidence>
<evidence type="ECO:0000256" key="2">
    <source>
        <dbReference type="ARBA" id="ARBA00022729"/>
    </source>
</evidence>
<keyword evidence="1 6" id="KW-1003">Cell membrane</keyword>
<comment type="subcellular location">
    <subcellularLocation>
        <location evidence="6">Cell membrane</location>
        <topology evidence="6">Lipid-anchor</topology>
    </subcellularLocation>
</comment>
<evidence type="ECO:0000256" key="6">
    <source>
        <dbReference type="HAMAP-Rule" id="MF_01373"/>
    </source>
</evidence>
<dbReference type="InterPro" id="IPR059026">
    <property type="entry name" value="LpqB_N"/>
</dbReference>
<gene>
    <name evidence="6 8" type="primary">lpqB</name>
    <name evidence="8" type="ORF">L1O03_02580</name>
</gene>
<dbReference type="InterPro" id="IPR018910">
    <property type="entry name" value="LpqB_C"/>
</dbReference>
<dbReference type="RefSeq" id="WP_236117840.1">
    <property type="nucleotide sequence ID" value="NZ_JAKGSI010000001.1"/>
</dbReference>
<dbReference type="Pfam" id="PF10647">
    <property type="entry name" value="Gmad1"/>
    <property type="match status" value="1"/>
</dbReference>
<dbReference type="AlphaFoldDB" id="A0A9X1TXG9"/>
<evidence type="ECO:0000256" key="1">
    <source>
        <dbReference type="ARBA" id="ARBA00022475"/>
    </source>
</evidence>
<name>A0A9X1TXG9_9CORY</name>
<sequence length="567" mass="61806">MDTRRTLPALLLCTALALTGCNSLPGNSEPQALRKFESSQHEAAAMTPIAGREPDLLVRDFYVAAANPTSDYLSARNFLTPDAAHRWNPRESTLIVNRIDLTTRPDAASGTHAYQIRGEVIGRLSSDGSYRPESFLYEADVELRQVDGEWRIDSLPDGIVMERTELRNQYQPHDLYFFDPTNRVLVGDRRWVFANNDTLNTTLLSLWAQGPSKLIRPAVSTTLPAEAEFTGAEDGVYHFSGLANLGPDQRLLLAASLVWTLSTARVQGPYAIEADGQPLLDFSREYTTDDFAEFNPQSYVGSAPAIYALTDRNLYQVSNGGLDTKNNVLANVGDIRSAAMSSDGTGAIVRQEGERNRLWVGELSQHMDRSVLAETLTTPTFEYDPAVVWVVADGRRVLRVVRSAASGELSESNVNISELHDIDGDISVLRLSHDGTRAAFVIAGRLYTAVIQRPNASERRLTNVVEVAPQLGDSVLSVDWQLDGSLIVGTSTPDTPVWRVEQDGSAVTSLPAGNLTAPVVSVAASPSMLYVTDAHSTRQLPLGGNRGSFWREVPGLQGVRSALVVAN</sequence>
<evidence type="ECO:0000313" key="9">
    <source>
        <dbReference type="Proteomes" id="UP001139336"/>
    </source>
</evidence>
<dbReference type="SUPFAM" id="SSF82171">
    <property type="entry name" value="DPP6 N-terminal domain-like"/>
    <property type="match status" value="1"/>
</dbReference>
<accession>A0A9X1TXG9</accession>
<dbReference type="Pfam" id="PF10646">
    <property type="entry name" value="Germane"/>
    <property type="match status" value="1"/>
</dbReference>
<evidence type="ECO:0000259" key="7">
    <source>
        <dbReference type="SMART" id="SM00909"/>
    </source>
</evidence>
<comment type="caution">
    <text evidence="8">The sequence shown here is derived from an EMBL/GenBank/DDBJ whole genome shotgun (WGS) entry which is preliminary data.</text>
</comment>
<dbReference type="GO" id="GO:0005886">
    <property type="term" value="C:plasma membrane"/>
    <property type="evidence" value="ECO:0007669"/>
    <property type="project" value="UniProtKB-SubCell"/>
</dbReference>
<dbReference type="Proteomes" id="UP001139336">
    <property type="component" value="Unassembled WGS sequence"/>
</dbReference>
<proteinExistence type="inferred from homology"/>
<dbReference type="InterPro" id="IPR023959">
    <property type="entry name" value="LpqB"/>
</dbReference>
<dbReference type="PROSITE" id="PS51257">
    <property type="entry name" value="PROKAR_LIPOPROTEIN"/>
    <property type="match status" value="1"/>
</dbReference>
<evidence type="ECO:0000313" key="8">
    <source>
        <dbReference type="EMBL" id="MCF4006065.1"/>
    </source>
</evidence>
<keyword evidence="9" id="KW-1185">Reference proteome</keyword>